<name>A0ABV8W109_9BACI</name>
<reference evidence="2" key="1">
    <citation type="journal article" date="2019" name="Int. J. Syst. Evol. Microbiol.">
        <title>The Global Catalogue of Microorganisms (GCM) 10K type strain sequencing project: providing services to taxonomists for standard genome sequencing and annotation.</title>
        <authorList>
            <consortium name="The Broad Institute Genomics Platform"/>
            <consortium name="The Broad Institute Genome Sequencing Center for Infectious Disease"/>
            <person name="Wu L."/>
            <person name="Ma J."/>
        </authorList>
    </citation>
    <scope>NUCLEOTIDE SEQUENCE [LARGE SCALE GENOMIC DNA]</scope>
    <source>
        <strain evidence="2">KACC 14058</strain>
    </source>
</reference>
<organism evidence="1 2">
    <name type="scientific">Gracilibacillus marinus</name>
    <dbReference type="NCBI Taxonomy" id="630535"/>
    <lineage>
        <taxon>Bacteria</taxon>
        <taxon>Bacillati</taxon>
        <taxon>Bacillota</taxon>
        <taxon>Bacilli</taxon>
        <taxon>Bacillales</taxon>
        <taxon>Bacillaceae</taxon>
        <taxon>Gracilibacillus</taxon>
    </lineage>
</organism>
<evidence type="ECO:0000313" key="2">
    <source>
        <dbReference type="Proteomes" id="UP001595880"/>
    </source>
</evidence>
<comment type="caution">
    <text evidence="1">The sequence shown here is derived from an EMBL/GenBank/DDBJ whole genome shotgun (WGS) entry which is preliminary data.</text>
</comment>
<accession>A0ABV8W109</accession>
<dbReference type="RefSeq" id="WP_390200676.1">
    <property type="nucleotide sequence ID" value="NZ_JBHSDV010000006.1"/>
</dbReference>
<gene>
    <name evidence="1" type="ORF">ACFOZ1_15305</name>
</gene>
<proteinExistence type="predicted"/>
<dbReference type="EMBL" id="JBHSDV010000006">
    <property type="protein sequence ID" value="MFC4389148.1"/>
    <property type="molecule type" value="Genomic_DNA"/>
</dbReference>
<protein>
    <submittedName>
        <fullName evidence="1">Phage tail protein</fullName>
    </submittedName>
</protein>
<sequence>MLGIKYLGKHSFYDYGVTMGKGKEIGIPNKKKIKVAVPFSNIEYDFSEVYGSQAYEPRTLSYSFNIYRPASGKQPMNSKKTQIINWLMNSNGKQKLYDDAYPGYYFLAEVEGSNSFSEDYDTGVLNVEFTAYPFMISELKEGHDIWDEFNFDLDVAQTVDFEVVEEIEVTLYNVGTPDVIPNIVSSSSMTIEKDGVTYNLNAGETKDYNFILKPGENHLIIYGNGSISFEFYKELI</sequence>
<dbReference type="Proteomes" id="UP001595880">
    <property type="component" value="Unassembled WGS sequence"/>
</dbReference>
<keyword evidence="2" id="KW-1185">Reference proteome</keyword>
<evidence type="ECO:0000313" key="1">
    <source>
        <dbReference type="EMBL" id="MFC4389148.1"/>
    </source>
</evidence>
<dbReference type="Gene3D" id="2.40.30.200">
    <property type="match status" value="1"/>
</dbReference>